<evidence type="ECO:0000313" key="6">
    <source>
        <dbReference type="EMBL" id="KZN95514.1"/>
    </source>
</evidence>
<evidence type="ECO:0000259" key="4">
    <source>
        <dbReference type="Pfam" id="PF00389"/>
    </source>
</evidence>
<dbReference type="OrthoDB" id="9805416at2"/>
<dbReference type="PANTHER" id="PTHR10996">
    <property type="entry name" value="2-HYDROXYACID DEHYDROGENASE-RELATED"/>
    <property type="match status" value="1"/>
</dbReference>
<evidence type="ECO:0000259" key="5">
    <source>
        <dbReference type="Pfam" id="PF02826"/>
    </source>
</evidence>
<protein>
    <submittedName>
        <fullName evidence="6">Bifunctional glyoxylate/hydroxypyruvate reductase B</fullName>
    </submittedName>
</protein>
<name>A0A165X1B6_9BACI</name>
<evidence type="ECO:0000256" key="3">
    <source>
        <dbReference type="RuleBase" id="RU003719"/>
    </source>
</evidence>
<evidence type="ECO:0000313" key="7">
    <source>
        <dbReference type="Proteomes" id="UP000076476"/>
    </source>
</evidence>
<dbReference type="CDD" id="cd05301">
    <property type="entry name" value="GDH"/>
    <property type="match status" value="1"/>
</dbReference>
<accession>A0A165X1B6</accession>
<dbReference type="GO" id="GO:0030267">
    <property type="term" value="F:glyoxylate reductase (NADPH) activity"/>
    <property type="evidence" value="ECO:0007669"/>
    <property type="project" value="TreeGrafter"/>
</dbReference>
<feature type="domain" description="D-isomer specific 2-hydroxyacid dehydrogenase catalytic" evidence="4">
    <location>
        <begin position="5"/>
        <end position="317"/>
    </location>
</feature>
<dbReference type="InterPro" id="IPR029752">
    <property type="entry name" value="D-isomer_DH_CS1"/>
</dbReference>
<dbReference type="SUPFAM" id="SSF52283">
    <property type="entry name" value="Formate/glycerate dehydrogenase catalytic domain-like"/>
    <property type="match status" value="1"/>
</dbReference>
<dbReference type="Pfam" id="PF00389">
    <property type="entry name" value="2-Hacid_dh"/>
    <property type="match status" value="1"/>
</dbReference>
<keyword evidence="7" id="KW-1185">Reference proteome</keyword>
<comment type="caution">
    <text evidence="6">The sequence shown here is derived from an EMBL/GenBank/DDBJ whole genome shotgun (WGS) entry which is preliminary data.</text>
</comment>
<dbReference type="AlphaFoldDB" id="A0A165X1B6"/>
<dbReference type="Gene3D" id="3.40.50.720">
    <property type="entry name" value="NAD(P)-binding Rossmann-like Domain"/>
    <property type="match status" value="2"/>
</dbReference>
<keyword evidence="6" id="KW-0670">Pyruvate</keyword>
<reference evidence="6 7" key="1">
    <citation type="submission" date="2016-04" db="EMBL/GenBank/DDBJ databases">
        <title>Draft genome sequence of Aeribacillus pallidus 8m3 from petroleum reservoir.</title>
        <authorList>
            <person name="Poltaraus A.B."/>
            <person name="Nazina T.N."/>
            <person name="Tourova T.P."/>
            <person name="Malakho S.M."/>
            <person name="Korshunova A.V."/>
            <person name="Sokolova D.S."/>
        </authorList>
    </citation>
    <scope>NUCLEOTIDE SEQUENCE [LARGE SCALE GENOMIC DNA]</scope>
    <source>
        <strain evidence="6 7">8m3</strain>
    </source>
</reference>
<dbReference type="InterPro" id="IPR006139">
    <property type="entry name" value="D-isomer_2_OHA_DH_cat_dom"/>
</dbReference>
<sequence>MKPKVIVYKKLPEDILNSLKQVCEIKYYPDSEDYSIFLHDLHDAEGIIGAGMRIDQHFLKQAPKLRIVSNVSVGYDNLDIQELTKRNIMATNTPDVLNETTADAIFGLLLITARRMAELDRYVKEGKWEAPIGENLFGVDVHHKTLGIIGMGKIGTAIAKRAHFGFGMNILYHNRSRNQKAEEQFHATYCELEDLLKQSDFVCLMTPLTLETKHLIGLKQFQLMKRSAIFINGSRGQTVNEKDLIYALQNKLILGAGLDVFEQEPVPKDHPLLKMNNVVTLPHIGSATYETRYAMAKLATENLIKGLKGLCPPNLINQEVMRK</sequence>
<gene>
    <name evidence="6" type="ORF">AZI98_13820</name>
</gene>
<dbReference type="EMBL" id="LWBR01000048">
    <property type="protein sequence ID" value="KZN95514.1"/>
    <property type="molecule type" value="Genomic_DNA"/>
</dbReference>
<dbReference type="InterPro" id="IPR050223">
    <property type="entry name" value="D-isomer_2-hydroxyacid_DH"/>
</dbReference>
<dbReference type="Proteomes" id="UP000076476">
    <property type="component" value="Unassembled WGS sequence"/>
</dbReference>
<dbReference type="SUPFAM" id="SSF51735">
    <property type="entry name" value="NAD(P)-binding Rossmann-fold domains"/>
    <property type="match status" value="1"/>
</dbReference>
<dbReference type="Pfam" id="PF02826">
    <property type="entry name" value="2-Hacid_dh_C"/>
    <property type="match status" value="1"/>
</dbReference>
<dbReference type="PANTHER" id="PTHR10996:SF283">
    <property type="entry name" value="GLYOXYLATE_HYDROXYPYRUVATE REDUCTASE B"/>
    <property type="match status" value="1"/>
</dbReference>
<dbReference type="FunFam" id="3.40.50.720:FF:000462">
    <property type="entry name" value="Glyoxylate reductase (NADP+)"/>
    <property type="match status" value="1"/>
</dbReference>
<dbReference type="GO" id="GO:0016618">
    <property type="term" value="F:hydroxypyruvate reductase [NAD(P)H] activity"/>
    <property type="evidence" value="ECO:0007669"/>
    <property type="project" value="TreeGrafter"/>
</dbReference>
<dbReference type="InterPro" id="IPR006140">
    <property type="entry name" value="D-isomer_DH_NAD-bd"/>
</dbReference>
<dbReference type="STRING" id="33936.AZI98_13820"/>
<feature type="domain" description="D-isomer specific 2-hydroxyacid dehydrogenase NAD-binding" evidence="5">
    <location>
        <begin position="106"/>
        <end position="285"/>
    </location>
</feature>
<dbReference type="GO" id="GO:0005829">
    <property type="term" value="C:cytosol"/>
    <property type="evidence" value="ECO:0007669"/>
    <property type="project" value="TreeGrafter"/>
</dbReference>
<evidence type="ECO:0000256" key="1">
    <source>
        <dbReference type="ARBA" id="ARBA00005854"/>
    </source>
</evidence>
<proteinExistence type="inferred from homology"/>
<dbReference type="PROSITE" id="PS00065">
    <property type="entry name" value="D_2_HYDROXYACID_DH_1"/>
    <property type="match status" value="1"/>
</dbReference>
<dbReference type="RefSeq" id="WP_063388859.1">
    <property type="nucleotide sequence ID" value="NZ_LWBR01000048.1"/>
</dbReference>
<dbReference type="GO" id="GO:0051287">
    <property type="term" value="F:NAD binding"/>
    <property type="evidence" value="ECO:0007669"/>
    <property type="project" value="InterPro"/>
</dbReference>
<organism evidence="6 7">
    <name type="scientific">Aeribacillus pallidus</name>
    <dbReference type="NCBI Taxonomy" id="33936"/>
    <lineage>
        <taxon>Bacteria</taxon>
        <taxon>Bacillati</taxon>
        <taxon>Bacillota</taxon>
        <taxon>Bacilli</taxon>
        <taxon>Bacillales</taxon>
        <taxon>Bacillaceae</taxon>
        <taxon>Aeribacillus</taxon>
    </lineage>
</organism>
<evidence type="ECO:0000256" key="2">
    <source>
        <dbReference type="ARBA" id="ARBA00023002"/>
    </source>
</evidence>
<dbReference type="InterPro" id="IPR036291">
    <property type="entry name" value="NAD(P)-bd_dom_sf"/>
</dbReference>
<keyword evidence="2 3" id="KW-0560">Oxidoreductase</keyword>
<comment type="similarity">
    <text evidence="1 3">Belongs to the D-isomer specific 2-hydroxyacid dehydrogenase family.</text>
</comment>